<reference evidence="8 9" key="1">
    <citation type="submission" date="2017-12" db="EMBL/GenBank/DDBJ databases">
        <authorList>
            <person name="Hurst M.R.H."/>
        </authorList>
    </citation>
    <scope>NUCLEOTIDE SEQUENCE [LARGE SCALE GENOMIC DNA]</scope>
    <source>
        <strain evidence="8 9">TH11417</strain>
    </source>
</reference>
<sequence>MEQSFKIVNQKEKHIMFKNEIKGHGTIKKLRTGAVVSVLALSVAGVSGVVSADEVTATDASTVVTAEASEGVSEPILVETPKVTDADVASAKVVATEANQAVTTQESVVTNAENAVVTNDATVTDLNKQIEEVNTVTLEVVEEAEADATSAESNLATANETVTSAEASLADASSKVEAQGGVVSDAQAEANKTASAVADAEKKVEGLSTATDTAKLEQDFDNLTTKVAEDATNVQSAKDALDAAKLAETNKEQAIEDQKVVVADAEKVVDDTAKDYSDAINAQKGPQATEDSAKSTLDEAKKGTTITETVKVGETTTVTSSGASLKAGTAVSSDGNNGLFINQEYIDAIKALANGTGSVQAVKDAIKKGDEFGNSLDLLSSPGNSGYEAWMEMMGYTFSNTDSVTKLSPSALTDAQLTDLALFYTALVNDVRSKVGTNLLTVTDESVAEAKKVISSIFSGVFPAYSGMGDSQRSASGFWSTTQEDFDGTGMEDVSNVVKGLDSSSNTIIGQLPAHYGNYANFDGRMQTMAELKGKVLAIVGEQLYTIKGRGSVGEAYGGVDGVRSENFELALEVLGLRGSASTVGLGFEFTDLSNGMVQKAPSSYVVLGNADGSAIDNPYLDLVDAETTVTPIYETKTRTVIDQAKVDEAQKAYDEAVKANQVAKDTVAEKETAYNDAQTKFETAQKQLADLQNGTVDIPSLEQAVKDAETQLVKDQASLQTVKETLALAKASAADRAKALEIAKSELADAKTANKVAQGVLSKEKETLEVLTKAKEVATMALADAKSKQATAQTVFDTASAKASDLANKLANKETVLADLNTKLADATAKSSVLRAELETAKELLETLKADANAKNAEYIRILGLKAEQDKAEAEVGTSQVVNNKNVSSQTNQSVYNKAITAKITQNIVSRHQAGKTSYQANLPKTGDESSLFGIMGVSLLLGLGFVGKRRKV</sequence>
<evidence type="ECO:0000256" key="6">
    <source>
        <dbReference type="SAM" id="Phobius"/>
    </source>
</evidence>
<dbReference type="InterPro" id="IPR027607">
    <property type="entry name" value="Surf_Exclu_SEC10/PgrA"/>
</dbReference>
<keyword evidence="6" id="KW-1133">Transmembrane helix</keyword>
<keyword evidence="5" id="KW-0175">Coiled coil</keyword>
<organism evidence="8 9">
    <name type="scientific">Streptococcus pluranimalium</name>
    <dbReference type="NCBI Taxonomy" id="82348"/>
    <lineage>
        <taxon>Bacteria</taxon>
        <taxon>Bacillati</taxon>
        <taxon>Bacillota</taxon>
        <taxon>Bacilli</taxon>
        <taxon>Lactobacillales</taxon>
        <taxon>Streptococcaceae</taxon>
        <taxon>Streptococcus</taxon>
    </lineage>
</organism>
<keyword evidence="1" id="KW-0134">Cell wall</keyword>
<feature type="transmembrane region" description="Helical" evidence="6">
    <location>
        <begin position="931"/>
        <end position="949"/>
    </location>
</feature>
<gene>
    <name evidence="8" type="ORF">C0J00_09905</name>
</gene>
<dbReference type="Pfam" id="PF00746">
    <property type="entry name" value="Gram_pos_anchor"/>
    <property type="match status" value="1"/>
</dbReference>
<feature type="coiled-coil region" evidence="5">
    <location>
        <begin position="804"/>
        <end position="859"/>
    </location>
</feature>
<dbReference type="AlphaFoldDB" id="A0A2L0D6V5"/>
<evidence type="ECO:0000256" key="3">
    <source>
        <dbReference type="ARBA" id="ARBA00022729"/>
    </source>
</evidence>
<evidence type="ECO:0000259" key="7">
    <source>
        <dbReference type="PROSITE" id="PS50847"/>
    </source>
</evidence>
<evidence type="ECO:0000256" key="2">
    <source>
        <dbReference type="ARBA" id="ARBA00022525"/>
    </source>
</evidence>
<proteinExistence type="predicted"/>
<dbReference type="InterPro" id="IPR019931">
    <property type="entry name" value="LPXTG_anchor"/>
</dbReference>
<protein>
    <submittedName>
        <fullName evidence="8">Peptidase</fullName>
    </submittedName>
</protein>
<keyword evidence="2" id="KW-0964">Secreted</keyword>
<dbReference type="PROSITE" id="PS50847">
    <property type="entry name" value="GRAM_POS_ANCHORING"/>
    <property type="match status" value="1"/>
</dbReference>
<keyword evidence="6" id="KW-0472">Membrane</keyword>
<evidence type="ECO:0000256" key="5">
    <source>
        <dbReference type="SAM" id="Coils"/>
    </source>
</evidence>
<evidence type="ECO:0000256" key="1">
    <source>
        <dbReference type="ARBA" id="ARBA00022512"/>
    </source>
</evidence>
<dbReference type="NCBIfam" id="TIGR01167">
    <property type="entry name" value="LPXTG_anchor"/>
    <property type="match status" value="1"/>
</dbReference>
<name>A0A2L0D6V5_9STRE</name>
<evidence type="ECO:0000256" key="4">
    <source>
        <dbReference type="ARBA" id="ARBA00023088"/>
    </source>
</evidence>
<keyword evidence="4" id="KW-0572">Peptidoglycan-anchor</keyword>
<dbReference type="NCBIfam" id="TIGR04320">
    <property type="entry name" value="Surf_Exclu_PgrA"/>
    <property type="match status" value="1"/>
</dbReference>
<accession>A0A2L0D6V5</accession>
<evidence type="ECO:0000313" key="9">
    <source>
        <dbReference type="Proteomes" id="UP000238956"/>
    </source>
</evidence>
<keyword evidence="9" id="KW-1185">Reference proteome</keyword>
<keyword evidence="3" id="KW-0732">Signal</keyword>
<feature type="coiled-coil region" evidence="5">
    <location>
        <begin position="647"/>
        <end position="695"/>
    </location>
</feature>
<reference evidence="8 9" key="2">
    <citation type="submission" date="2018-02" db="EMBL/GenBank/DDBJ databases">
        <title>Whole genome sequencing analysis of Streptococcus pluranimalium isolated from cattle infected mastitis in China.</title>
        <authorList>
            <person name="Zhang J.-R."/>
            <person name="Hu G.-Z."/>
        </authorList>
    </citation>
    <scope>NUCLEOTIDE SEQUENCE [LARGE SCALE GENOMIC DNA]</scope>
    <source>
        <strain evidence="8 9">TH11417</strain>
    </source>
</reference>
<keyword evidence="6" id="KW-0812">Transmembrane</keyword>
<feature type="domain" description="Gram-positive cocci surface proteins LPxTG" evidence="7">
    <location>
        <begin position="924"/>
        <end position="954"/>
    </location>
</feature>
<dbReference type="Proteomes" id="UP000238956">
    <property type="component" value="Chromosome"/>
</dbReference>
<dbReference type="KEGG" id="splr:C0J00_09905"/>
<feature type="coiled-coil region" evidence="5">
    <location>
        <begin position="141"/>
        <end position="203"/>
    </location>
</feature>
<dbReference type="EMBL" id="CP025536">
    <property type="protein sequence ID" value="AUW97390.1"/>
    <property type="molecule type" value="Genomic_DNA"/>
</dbReference>
<evidence type="ECO:0000313" key="8">
    <source>
        <dbReference type="EMBL" id="AUW97390.1"/>
    </source>
</evidence>